<feature type="transmembrane region" description="Helical" evidence="1">
    <location>
        <begin position="306"/>
        <end position="327"/>
    </location>
</feature>
<dbReference type="Proteomes" id="UP000004508">
    <property type="component" value="Unassembled WGS sequence"/>
</dbReference>
<keyword evidence="1" id="KW-0812">Transmembrane</keyword>
<dbReference type="STRING" id="485913.Krac_6446"/>
<organism evidence="2 3">
    <name type="scientific">Ktedonobacter racemifer DSM 44963</name>
    <dbReference type="NCBI Taxonomy" id="485913"/>
    <lineage>
        <taxon>Bacteria</taxon>
        <taxon>Bacillati</taxon>
        <taxon>Chloroflexota</taxon>
        <taxon>Ktedonobacteria</taxon>
        <taxon>Ktedonobacterales</taxon>
        <taxon>Ktedonobacteraceae</taxon>
        <taxon>Ktedonobacter</taxon>
    </lineage>
</organism>
<protein>
    <recommendedName>
        <fullName evidence="4">ABC-2 type transporter</fullName>
    </recommendedName>
</protein>
<feature type="transmembrane region" description="Helical" evidence="1">
    <location>
        <begin position="219"/>
        <end position="239"/>
    </location>
</feature>
<reference evidence="2 3" key="1">
    <citation type="journal article" date="2011" name="Stand. Genomic Sci.">
        <title>Non-contiguous finished genome sequence and contextual data of the filamentous soil bacterium Ktedonobacter racemifer type strain (SOSP1-21).</title>
        <authorList>
            <person name="Chang Y.J."/>
            <person name="Land M."/>
            <person name="Hauser L."/>
            <person name="Chertkov O."/>
            <person name="Del Rio T.G."/>
            <person name="Nolan M."/>
            <person name="Copeland A."/>
            <person name="Tice H."/>
            <person name="Cheng J.F."/>
            <person name="Lucas S."/>
            <person name="Han C."/>
            <person name="Goodwin L."/>
            <person name="Pitluck S."/>
            <person name="Ivanova N."/>
            <person name="Ovchinikova G."/>
            <person name="Pati A."/>
            <person name="Chen A."/>
            <person name="Palaniappan K."/>
            <person name="Mavromatis K."/>
            <person name="Liolios K."/>
            <person name="Brettin T."/>
            <person name="Fiebig A."/>
            <person name="Rohde M."/>
            <person name="Abt B."/>
            <person name="Goker M."/>
            <person name="Detter J.C."/>
            <person name="Woyke T."/>
            <person name="Bristow J."/>
            <person name="Eisen J.A."/>
            <person name="Markowitz V."/>
            <person name="Hugenholtz P."/>
            <person name="Kyrpides N.C."/>
            <person name="Klenk H.P."/>
            <person name="Lapidus A."/>
        </authorList>
    </citation>
    <scope>NUCLEOTIDE SEQUENCE [LARGE SCALE GENOMIC DNA]</scope>
    <source>
        <strain evidence="3">DSM 44963</strain>
    </source>
</reference>
<evidence type="ECO:0000313" key="2">
    <source>
        <dbReference type="EMBL" id="EFH85263.1"/>
    </source>
</evidence>
<accession>D6TUT7</accession>
<feature type="transmembrane region" description="Helical" evidence="1">
    <location>
        <begin position="81"/>
        <end position="105"/>
    </location>
</feature>
<dbReference type="RefSeq" id="WP_007917414.1">
    <property type="nucleotide sequence ID" value="NZ_ADVG01000003.1"/>
</dbReference>
<keyword evidence="3" id="KW-1185">Reference proteome</keyword>
<dbReference type="OrthoDB" id="100605at2"/>
<feature type="transmembrane region" description="Helical" evidence="1">
    <location>
        <begin position="38"/>
        <end position="61"/>
    </location>
</feature>
<proteinExistence type="predicted"/>
<keyword evidence="1" id="KW-1133">Transmembrane helix</keyword>
<dbReference type="AlphaFoldDB" id="D6TUT7"/>
<evidence type="ECO:0000256" key="1">
    <source>
        <dbReference type="SAM" id="Phobius"/>
    </source>
</evidence>
<name>D6TUT7_KTERA</name>
<feature type="transmembrane region" description="Helical" evidence="1">
    <location>
        <begin position="135"/>
        <end position="164"/>
    </location>
</feature>
<comment type="caution">
    <text evidence="2">The sequence shown here is derived from an EMBL/GenBank/DDBJ whole genome shotgun (WGS) entry which is preliminary data.</text>
</comment>
<sequence>MTLTALTSTEQPGRVIQRSRLLVRVIAWELRRLRASRLLWLQALGFFALSLFLTWSGQIPLTLNHMKGTVLLYGFVAGTSAWGLFMTLSIGTLMLLGVLLPFVNADGVTRDRSRRTHELLLATALPTWAYVWGRYLAGLLLSLGMALLALAAILGMGLFLHLTITGHPLPKIGNHIADYPLPEIGSLMVIWVGVIASATVLVSSLSFALGTLLPRLSMLVKIVILLAWFLGSQVPSILFSQASHDATFSLPAWYINWDPTSEGIALGLFHMYMADFSNLTTATSAAQNQHNILVVENSLIDLGGWFAPHLLLAGLSLVLVLIVALAFKRSRYTLR</sequence>
<dbReference type="InParanoid" id="D6TUT7"/>
<keyword evidence="1" id="KW-0472">Membrane</keyword>
<evidence type="ECO:0000313" key="3">
    <source>
        <dbReference type="Proteomes" id="UP000004508"/>
    </source>
</evidence>
<dbReference type="EMBL" id="ADVG01000003">
    <property type="protein sequence ID" value="EFH85263.1"/>
    <property type="molecule type" value="Genomic_DNA"/>
</dbReference>
<evidence type="ECO:0008006" key="4">
    <source>
        <dbReference type="Google" id="ProtNLM"/>
    </source>
</evidence>
<gene>
    <name evidence="2" type="ORF">Krac_6446</name>
</gene>
<feature type="transmembrane region" description="Helical" evidence="1">
    <location>
        <begin position="184"/>
        <end position="207"/>
    </location>
</feature>